<reference evidence="4" key="1">
    <citation type="journal article" date="2019" name="Int. J. Syst. Evol. Microbiol.">
        <title>The Global Catalogue of Microorganisms (GCM) 10K type strain sequencing project: providing services to taxonomists for standard genome sequencing and annotation.</title>
        <authorList>
            <consortium name="The Broad Institute Genomics Platform"/>
            <consortium name="The Broad Institute Genome Sequencing Center for Infectious Disease"/>
            <person name="Wu L."/>
            <person name="Ma J."/>
        </authorList>
    </citation>
    <scope>NUCLEOTIDE SEQUENCE [LARGE SCALE GENOMIC DNA]</scope>
    <source>
        <strain evidence="4">JCM 17925</strain>
    </source>
</reference>
<keyword evidence="1" id="KW-1133">Transmembrane helix</keyword>
<dbReference type="InterPro" id="IPR021994">
    <property type="entry name" value="DUF3592"/>
</dbReference>
<dbReference type="Pfam" id="PF12158">
    <property type="entry name" value="DUF3592"/>
    <property type="match status" value="1"/>
</dbReference>
<feature type="transmembrane region" description="Helical" evidence="1">
    <location>
        <begin position="108"/>
        <end position="125"/>
    </location>
</feature>
<name>A0ABP8KW27_9BACT</name>
<feature type="domain" description="DUF3592" evidence="2">
    <location>
        <begin position="40"/>
        <end position="101"/>
    </location>
</feature>
<dbReference type="EMBL" id="BAABHB010000016">
    <property type="protein sequence ID" value="GAA4417874.1"/>
    <property type="molecule type" value="Genomic_DNA"/>
</dbReference>
<organism evidence="3 4">
    <name type="scientific">Nibrella viscosa</name>
    <dbReference type="NCBI Taxonomy" id="1084524"/>
    <lineage>
        <taxon>Bacteria</taxon>
        <taxon>Pseudomonadati</taxon>
        <taxon>Bacteroidota</taxon>
        <taxon>Cytophagia</taxon>
        <taxon>Cytophagales</taxon>
        <taxon>Spirosomataceae</taxon>
        <taxon>Nibrella</taxon>
    </lineage>
</organism>
<proteinExistence type="predicted"/>
<evidence type="ECO:0000256" key="1">
    <source>
        <dbReference type="SAM" id="Phobius"/>
    </source>
</evidence>
<evidence type="ECO:0000313" key="3">
    <source>
        <dbReference type="EMBL" id="GAA4417874.1"/>
    </source>
</evidence>
<dbReference type="RefSeq" id="WP_370469355.1">
    <property type="nucleotide sequence ID" value="NZ_BAABHB010000016.1"/>
</dbReference>
<comment type="caution">
    <text evidence="3">The sequence shown here is derived from an EMBL/GenBank/DDBJ whole genome shotgun (WGS) entry which is preliminary data.</text>
</comment>
<evidence type="ECO:0000313" key="4">
    <source>
        <dbReference type="Proteomes" id="UP001500936"/>
    </source>
</evidence>
<evidence type="ECO:0000259" key="2">
    <source>
        <dbReference type="Pfam" id="PF12158"/>
    </source>
</evidence>
<feature type="transmembrane region" description="Helical" evidence="1">
    <location>
        <begin position="6"/>
        <end position="24"/>
    </location>
</feature>
<accession>A0ABP8KW27</accession>
<sequence length="136" mass="15467">MNGINILIVCVALLGFLPLVIFMYKKKLTSRLLTTGLSVSASVYHITTNRKTNTTVVYYQFIASNGRQYKGNLTARPGEYRINGTIEVFYLPENPYHNTVKGAWNDNWFLAFVIAIALVIVYMMYKLYVLVNKGTI</sequence>
<keyword evidence="1" id="KW-0812">Transmembrane</keyword>
<protein>
    <recommendedName>
        <fullName evidence="2">DUF3592 domain-containing protein</fullName>
    </recommendedName>
</protein>
<gene>
    <name evidence="3" type="ORF">GCM10023187_50700</name>
</gene>
<keyword evidence="4" id="KW-1185">Reference proteome</keyword>
<dbReference type="Proteomes" id="UP001500936">
    <property type="component" value="Unassembled WGS sequence"/>
</dbReference>
<keyword evidence="1" id="KW-0472">Membrane</keyword>